<dbReference type="EMBL" id="JAACJJ010000015">
    <property type="protein sequence ID" value="KAF5325213.1"/>
    <property type="molecule type" value="Genomic_DNA"/>
</dbReference>
<feature type="compositionally biased region" description="Low complexity" evidence="5">
    <location>
        <begin position="137"/>
        <end position="156"/>
    </location>
</feature>
<proteinExistence type="predicted"/>
<evidence type="ECO:0000313" key="8">
    <source>
        <dbReference type="Proteomes" id="UP000567179"/>
    </source>
</evidence>
<evidence type="ECO:0000259" key="6">
    <source>
        <dbReference type="PROSITE" id="PS51821"/>
    </source>
</evidence>
<evidence type="ECO:0000256" key="3">
    <source>
        <dbReference type="ARBA" id="ARBA00023163"/>
    </source>
</evidence>
<keyword evidence="2" id="KW-0805">Transcription regulation</keyword>
<dbReference type="Pfam" id="PF11754">
    <property type="entry name" value="Velvet"/>
    <property type="match status" value="1"/>
</dbReference>
<dbReference type="InterPro" id="IPR038491">
    <property type="entry name" value="Velvet_dom_sf"/>
</dbReference>
<protein>
    <recommendedName>
        <fullName evidence="6">Velvet domain-containing protein</fullName>
    </recommendedName>
</protein>
<evidence type="ECO:0000313" key="7">
    <source>
        <dbReference type="EMBL" id="KAF5325213.1"/>
    </source>
</evidence>
<keyword evidence="4" id="KW-0539">Nucleus</keyword>
<keyword evidence="8" id="KW-1185">Reference proteome</keyword>
<feature type="region of interest" description="Disordered" evidence="5">
    <location>
        <begin position="137"/>
        <end position="163"/>
    </location>
</feature>
<keyword evidence="3" id="KW-0804">Transcription</keyword>
<feature type="domain" description="Velvet" evidence="6">
    <location>
        <begin position="46"/>
        <end position="299"/>
    </location>
</feature>
<accession>A0A8H5F6N8</accession>
<dbReference type="PANTHER" id="PTHR33572:SF3">
    <property type="entry name" value="VELVET COMPLEX SUBUNIT B"/>
    <property type="match status" value="1"/>
</dbReference>
<comment type="subcellular location">
    <subcellularLocation>
        <location evidence="1">Nucleus</location>
    </subcellularLocation>
</comment>
<sequence>MASNIGSSPTMSPQAQAGRPYNCCVPESDTTTLGAPIYFSAGPYASKVIRMEIHEVQKANLGRKYANVDRRPLDPPPVAHLRLFEVHHAGTPRQREVEMTYDDTLADGLVCYADLFPVPPDDAANLEPYTYGPYGSYGGSTESPVPSSSSPARYGSSGRGDHDASYRAIRSRAEYPLHAIQEHKVIYQWGNFPITEESKKTTELVGSTFVQPCVIDYQGGKQMFFVFADLAVRLEGTFILRYRVFNLYGQLHSQATNPVAAECYGGRFRVYSTKEFPGLPASTELTKLLARWGVRVNLRETERKRRRRDEDGSPE</sequence>
<dbReference type="OrthoDB" id="5599552at2759"/>
<dbReference type="Proteomes" id="UP000567179">
    <property type="component" value="Unassembled WGS sequence"/>
</dbReference>
<evidence type="ECO:0000256" key="2">
    <source>
        <dbReference type="ARBA" id="ARBA00023015"/>
    </source>
</evidence>
<dbReference type="InterPro" id="IPR021740">
    <property type="entry name" value="Velvet"/>
</dbReference>
<dbReference type="GO" id="GO:0005634">
    <property type="term" value="C:nucleus"/>
    <property type="evidence" value="ECO:0007669"/>
    <property type="project" value="UniProtKB-SubCell"/>
</dbReference>
<name>A0A8H5F6N8_9AGAR</name>
<dbReference type="Gene3D" id="2.60.40.3960">
    <property type="entry name" value="Velvet domain"/>
    <property type="match status" value="1"/>
</dbReference>
<reference evidence="7 8" key="1">
    <citation type="journal article" date="2020" name="ISME J.">
        <title>Uncovering the hidden diversity of litter-decomposition mechanisms in mushroom-forming fungi.</title>
        <authorList>
            <person name="Floudas D."/>
            <person name="Bentzer J."/>
            <person name="Ahren D."/>
            <person name="Johansson T."/>
            <person name="Persson P."/>
            <person name="Tunlid A."/>
        </authorList>
    </citation>
    <scope>NUCLEOTIDE SEQUENCE [LARGE SCALE GENOMIC DNA]</scope>
    <source>
        <strain evidence="7 8">CBS 101986</strain>
    </source>
</reference>
<comment type="caution">
    <text evidence="7">The sequence shown here is derived from an EMBL/GenBank/DDBJ whole genome shotgun (WGS) entry which is preliminary data.</text>
</comment>
<organism evidence="7 8">
    <name type="scientific">Psilocybe cf. subviscida</name>
    <dbReference type="NCBI Taxonomy" id="2480587"/>
    <lineage>
        <taxon>Eukaryota</taxon>
        <taxon>Fungi</taxon>
        <taxon>Dikarya</taxon>
        <taxon>Basidiomycota</taxon>
        <taxon>Agaricomycotina</taxon>
        <taxon>Agaricomycetes</taxon>
        <taxon>Agaricomycetidae</taxon>
        <taxon>Agaricales</taxon>
        <taxon>Agaricineae</taxon>
        <taxon>Strophariaceae</taxon>
        <taxon>Psilocybe</taxon>
    </lineage>
</organism>
<evidence type="ECO:0000256" key="5">
    <source>
        <dbReference type="SAM" id="MobiDB-lite"/>
    </source>
</evidence>
<dbReference type="PROSITE" id="PS51821">
    <property type="entry name" value="VELVET"/>
    <property type="match status" value="1"/>
</dbReference>
<evidence type="ECO:0000256" key="4">
    <source>
        <dbReference type="ARBA" id="ARBA00023242"/>
    </source>
</evidence>
<evidence type="ECO:0000256" key="1">
    <source>
        <dbReference type="ARBA" id="ARBA00004123"/>
    </source>
</evidence>
<dbReference type="PANTHER" id="PTHR33572">
    <property type="entry name" value="SPORE DEVELOPMENT REGULATOR VOSA"/>
    <property type="match status" value="1"/>
</dbReference>
<dbReference type="AlphaFoldDB" id="A0A8H5F6N8"/>
<gene>
    <name evidence="7" type="ORF">D9619_009734</name>
</gene>
<dbReference type="InterPro" id="IPR037525">
    <property type="entry name" value="Velvet_dom"/>
</dbReference>